<comment type="similarity">
    <text evidence="3">Belongs to the PMEI family.</text>
</comment>
<feature type="compositionally biased region" description="Basic residues" evidence="4">
    <location>
        <begin position="300"/>
        <end position="310"/>
    </location>
</feature>
<dbReference type="Proteomes" id="UP000824890">
    <property type="component" value="Unassembled WGS sequence"/>
</dbReference>
<dbReference type="InterPro" id="IPR034086">
    <property type="entry name" value="PMEI_plant"/>
</dbReference>
<feature type="domain" description="Pectinesterase inhibitor" evidence="5">
    <location>
        <begin position="365"/>
        <end position="509"/>
    </location>
</feature>
<dbReference type="InterPro" id="IPR036047">
    <property type="entry name" value="F-box-like_dom_sf"/>
</dbReference>
<evidence type="ECO:0000256" key="4">
    <source>
        <dbReference type="SAM" id="MobiDB-lite"/>
    </source>
</evidence>
<name>A0ABQ8BJM4_BRANA</name>
<proteinExistence type="inferred from homology"/>
<evidence type="ECO:0000256" key="2">
    <source>
        <dbReference type="ARBA" id="ARBA00023157"/>
    </source>
</evidence>
<dbReference type="PANTHER" id="PTHR36710">
    <property type="entry name" value="PECTINESTERASE INHIBITOR-LIKE"/>
    <property type="match status" value="1"/>
</dbReference>
<dbReference type="CDD" id="cd15797">
    <property type="entry name" value="PMEI"/>
    <property type="match status" value="1"/>
</dbReference>
<gene>
    <name evidence="6" type="ORF">HID58_043874</name>
</gene>
<dbReference type="EMBL" id="JAGKQM010000011">
    <property type="protein sequence ID" value="KAH0904371.1"/>
    <property type="molecule type" value="Genomic_DNA"/>
</dbReference>
<protein>
    <recommendedName>
        <fullName evidence="5">Pectinesterase inhibitor domain-containing protein</fullName>
    </recommendedName>
</protein>
<dbReference type="Gene3D" id="1.20.140.40">
    <property type="entry name" value="Invertase/pectin methylesterase inhibitor family protein"/>
    <property type="match status" value="1"/>
</dbReference>
<evidence type="ECO:0000313" key="6">
    <source>
        <dbReference type="EMBL" id="KAH0904371.1"/>
    </source>
</evidence>
<dbReference type="SUPFAM" id="SSF81383">
    <property type="entry name" value="F-box domain"/>
    <property type="match status" value="1"/>
</dbReference>
<dbReference type="InterPro" id="IPR052421">
    <property type="entry name" value="PCW_Enzyme_Inhibitor"/>
</dbReference>
<feature type="region of interest" description="Disordered" evidence="4">
    <location>
        <begin position="300"/>
        <end position="325"/>
    </location>
</feature>
<dbReference type="NCBIfam" id="TIGR01640">
    <property type="entry name" value="F_box_assoc_1"/>
    <property type="match status" value="1"/>
</dbReference>
<reference evidence="6 7" key="1">
    <citation type="submission" date="2021-05" db="EMBL/GenBank/DDBJ databases">
        <title>Genome Assembly of Synthetic Allotetraploid Brassica napus Reveals Homoeologous Exchanges between Subgenomes.</title>
        <authorList>
            <person name="Davis J.T."/>
        </authorList>
    </citation>
    <scope>NUCLEOTIDE SEQUENCE [LARGE SCALE GENOMIC DNA]</scope>
    <source>
        <strain evidence="7">cv. Da-Ae</strain>
        <tissue evidence="6">Seedling</tissue>
    </source>
</reference>
<evidence type="ECO:0000259" key="5">
    <source>
        <dbReference type="SMART" id="SM00856"/>
    </source>
</evidence>
<evidence type="ECO:0000313" key="7">
    <source>
        <dbReference type="Proteomes" id="UP000824890"/>
    </source>
</evidence>
<comment type="caution">
    <text evidence="6">The sequence shown here is derived from an EMBL/GenBank/DDBJ whole genome shotgun (WGS) entry which is preliminary data.</text>
</comment>
<evidence type="ECO:0000256" key="3">
    <source>
        <dbReference type="ARBA" id="ARBA00038471"/>
    </source>
</evidence>
<dbReference type="SMART" id="SM00856">
    <property type="entry name" value="PMEI"/>
    <property type="match status" value="1"/>
</dbReference>
<sequence>MFSHKFKKMVMITDLPFDQEKKILARVPKESRPQWQTTCKRWYAVRQDLLSKKHLARTGREFILLLNTNVFSTTINLQGVHNNVDPVMEFGGKLGSLQDSNDLQIHDIFYCKGLVLCTMVGKQMLVVCNPSNRETRYVEPRTRHGCFEYALGYKGSKSSCVNSYKILRYCRYFDKQLMRTVSEFELYDFMSDSWRVLDVDEHDWEISARGVSVKGNTYWVAKKKDDQFILSFDFTRERFGLLPLPYESVGTEDSINYKYDDTAVLSVVRDEQLSVLHQYLHVYSSEMKIWVSNTIDTKKGTRKSKRKRTTRSYEPEGSSARSVEETKVTPIDKAKRVFRMATTYMVNNVLVSCLMFFVMIGSSNAKPADIKAICGKAKNPSFCTNYMKSNPKISGADIKTLATITLGSAQTSASIALTKIQSLATKETNPALKKGYTSCVEQYKNTISSLDEANTSLTSGDGPGLNIKVSAAMEGYTTCQDGLSNVKADPSIVKDTGDFQNVCGIILVISNMMKENERNIITKDASDKECTSICIIGEKMHRYVYGEGIIEGSWPHLLNYVRSPVHILKKSTPEGKRKRITRKLYSKTLYLHWMHIKKSSMNWRSLCKKRKGNESDAHSQSQTSS</sequence>
<dbReference type="SUPFAM" id="SSF101148">
    <property type="entry name" value="Plant invertase/pectin methylesterase inhibitor"/>
    <property type="match status" value="1"/>
</dbReference>
<keyword evidence="7" id="KW-1185">Reference proteome</keyword>
<dbReference type="PANTHER" id="PTHR36710:SF14">
    <property type="entry name" value="PECTINESTERASE INHIBITOR 2"/>
    <property type="match status" value="1"/>
</dbReference>
<dbReference type="InterPro" id="IPR006527">
    <property type="entry name" value="F-box-assoc_dom_typ1"/>
</dbReference>
<dbReference type="InterPro" id="IPR035513">
    <property type="entry name" value="Invertase/methylesterase_inhib"/>
</dbReference>
<dbReference type="InterPro" id="IPR006501">
    <property type="entry name" value="Pectinesterase_inhib_dom"/>
</dbReference>
<keyword evidence="1" id="KW-0732">Signal</keyword>
<dbReference type="Pfam" id="PF07734">
    <property type="entry name" value="FBA_1"/>
    <property type="match status" value="1"/>
</dbReference>
<evidence type="ECO:0000256" key="1">
    <source>
        <dbReference type="ARBA" id="ARBA00022729"/>
    </source>
</evidence>
<keyword evidence="2" id="KW-1015">Disulfide bond</keyword>
<accession>A0ABQ8BJM4</accession>
<dbReference type="InterPro" id="IPR017451">
    <property type="entry name" value="F-box-assoc_interact_dom"/>
</dbReference>
<dbReference type="NCBIfam" id="TIGR01614">
    <property type="entry name" value="PME_inhib"/>
    <property type="match status" value="1"/>
</dbReference>
<organism evidence="6 7">
    <name type="scientific">Brassica napus</name>
    <name type="common">Rape</name>
    <dbReference type="NCBI Taxonomy" id="3708"/>
    <lineage>
        <taxon>Eukaryota</taxon>
        <taxon>Viridiplantae</taxon>
        <taxon>Streptophyta</taxon>
        <taxon>Embryophyta</taxon>
        <taxon>Tracheophyta</taxon>
        <taxon>Spermatophyta</taxon>
        <taxon>Magnoliopsida</taxon>
        <taxon>eudicotyledons</taxon>
        <taxon>Gunneridae</taxon>
        <taxon>Pentapetalae</taxon>
        <taxon>rosids</taxon>
        <taxon>malvids</taxon>
        <taxon>Brassicales</taxon>
        <taxon>Brassicaceae</taxon>
        <taxon>Brassiceae</taxon>
        <taxon>Brassica</taxon>
    </lineage>
</organism>